<dbReference type="PROSITE" id="PS51257">
    <property type="entry name" value="PROKAR_LIPOPROTEIN"/>
    <property type="match status" value="1"/>
</dbReference>
<dbReference type="SMART" id="SM00209">
    <property type="entry name" value="TSP1"/>
    <property type="match status" value="3"/>
</dbReference>
<dbReference type="SUPFAM" id="SSF82895">
    <property type="entry name" value="TSP-1 type 1 repeat"/>
    <property type="match status" value="3"/>
</dbReference>
<dbReference type="InterPro" id="IPR000884">
    <property type="entry name" value="TSP1_rpt"/>
</dbReference>
<dbReference type="AlphaFoldDB" id="A0A3P8V432"/>
<evidence type="ECO:0000313" key="6">
    <source>
        <dbReference type="Ensembl" id="ENSCSEP00000007866.1"/>
    </source>
</evidence>
<reference evidence="6 7" key="1">
    <citation type="journal article" date="2014" name="Nat. Genet.">
        <title>Whole-genome sequence of a flatfish provides insights into ZW sex chromosome evolution and adaptation to a benthic lifestyle.</title>
        <authorList>
            <person name="Chen S."/>
            <person name="Zhang G."/>
            <person name="Shao C."/>
            <person name="Huang Q."/>
            <person name="Liu G."/>
            <person name="Zhang P."/>
            <person name="Song W."/>
            <person name="An N."/>
            <person name="Chalopin D."/>
            <person name="Volff J.N."/>
            <person name="Hong Y."/>
            <person name="Li Q."/>
            <person name="Sha Z."/>
            <person name="Zhou H."/>
            <person name="Xie M."/>
            <person name="Yu Q."/>
            <person name="Liu Y."/>
            <person name="Xiang H."/>
            <person name="Wang N."/>
            <person name="Wu K."/>
            <person name="Yang C."/>
            <person name="Zhou Q."/>
            <person name="Liao X."/>
            <person name="Yang L."/>
            <person name="Hu Q."/>
            <person name="Zhang J."/>
            <person name="Meng L."/>
            <person name="Jin L."/>
            <person name="Tian Y."/>
            <person name="Lian J."/>
            <person name="Yang J."/>
            <person name="Miao G."/>
            <person name="Liu S."/>
            <person name="Liang Z."/>
            <person name="Yan F."/>
            <person name="Li Y."/>
            <person name="Sun B."/>
            <person name="Zhang H."/>
            <person name="Zhang J."/>
            <person name="Zhu Y."/>
            <person name="Du M."/>
            <person name="Zhao Y."/>
            <person name="Schartl M."/>
            <person name="Tang Q."/>
            <person name="Wang J."/>
        </authorList>
    </citation>
    <scope>NUCLEOTIDE SEQUENCE</scope>
</reference>
<dbReference type="InterPro" id="IPR036383">
    <property type="entry name" value="TSP1_rpt_sf"/>
</dbReference>
<dbReference type="PROSITE" id="PS50092">
    <property type="entry name" value="TSP1"/>
    <property type="match status" value="3"/>
</dbReference>
<evidence type="ECO:0000256" key="2">
    <source>
        <dbReference type="ARBA" id="ARBA00022525"/>
    </source>
</evidence>
<dbReference type="Pfam" id="PF19030">
    <property type="entry name" value="TSP1_ADAMTS"/>
    <property type="match status" value="3"/>
</dbReference>
<dbReference type="InParanoid" id="A0A3P8V432"/>
<dbReference type="FunFam" id="2.20.100.10:FF:000005">
    <property type="entry name" value="ADAM metallopeptidase with thrombospondin type 1 motif 9"/>
    <property type="match status" value="1"/>
</dbReference>
<sequence>MGACARSWFTSLWSQGCSAECGKGNKTRTAVCLMDHVTDLPLDSCEGERPAEETSCDSGPCRNRIEWYTGPWGQCSAECGNGTQTRNLVCMINNNGHMEVVDKSKCLSLPQPMTAQTCSLKPCGVQWYVTEWSACSGSCNGGYRVREVRCLADNIAPSDHCDPNLTPESREECNKQPNSVPVNCPSCSDQYNNCVVVVQARLCVYTYYRSVCCASCSLAHVLRKVQSKHRAGGRGSRGV</sequence>
<dbReference type="GO" id="GO:0030198">
    <property type="term" value="P:extracellular matrix organization"/>
    <property type="evidence" value="ECO:0007669"/>
    <property type="project" value="TreeGrafter"/>
</dbReference>
<dbReference type="GeneTree" id="ENSGT00940000167725"/>
<dbReference type="GO" id="GO:0006508">
    <property type="term" value="P:proteolysis"/>
    <property type="evidence" value="ECO:0007669"/>
    <property type="project" value="TreeGrafter"/>
</dbReference>
<proteinExistence type="predicted"/>
<evidence type="ECO:0000259" key="5">
    <source>
        <dbReference type="PROSITE" id="PS50900"/>
    </source>
</evidence>
<evidence type="ECO:0000313" key="7">
    <source>
        <dbReference type="Proteomes" id="UP000265120"/>
    </source>
</evidence>
<dbReference type="GO" id="GO:0004222">
    <property type="term" value="F:metalloendopeptidase activity"/>
    <property type="evidence" value="ECO:0007669"/>
    <property type="project" value="TreeGrafter"/>
</dbReference>
<dbReference type="PANTHER" id="PTHR13723:SF281">
    <property type="entry name" value="PAPILIN"/>
    <property type="match status" value="1"/>
</dbReference>
<dbReference type="InterPro" id="IPR050439">
    <property type="entry name" value="ADAMTS_ADAMTS-like"/>
</dbReference>
<comment type="subcellular location">
    <subcellularLocation>
        <location evidence="1">Secreted</location>
    </subcellularLocation>
</comment>
<dbReference type="Pfam" id="PF08686">
    <property type="entry name" value="PLAC"/>
    <property type="match status" value="1"/>
</dbReference>
<evidence type="ECO:0000256" key="4">
    <source>
        <dbReference type="ARBA" id="ARBA00022737"/>
    </source>
</evidence>
<dbReference type="OMA" id="FNNNGRV"/>
<organism evidence="6 7">
    <name type="scientific">Cynoglossus semilaevis</name>
    <name type="common">Tongue sole</name>
    <dbReference type="NCBI Taxonomy" id="244447"/>
    <lineage>
        <taxon>Eukaryota</taxon>
        <taxon>Metazoa</taxon>
        <taxon>Chordata</taxon>
        <taxon>Craniata</taxon>
        <taxon>Vertebrata</taxon>
        <taxon>Euteleostomi</taxon>
        <taxon>Actinopterygii</taxon>
        <taxon>Neopterygii</taxon>
        <taxon>Teleostei</taxon>
        <taxon>Neoteleostei</taxon>
        <taxon>Acanthomorphata</taxon>
        <taxon>Carangaria</taxon>
        <taxon>Pleuronectiformes</taxon>
        <taxon>Pleuronectoidei</taxon>
        <taxon>Cynoglossidae</taxon>
        <taxon>Cynoglossinae</taxon>
        <taxon>Cynoglossus</taxon>
    </lineage>
</organism>
<dbReference type="PROSITE" id="PS50900">
    <property type="entry name" value="PLAC"/>
    <property type="match status" value="1"/>
</dbReference>
<dbReference type="Ensembl" id="ENSCSET00000007951.1">
    <property type="protein sequence ID" value="ENSCSEP00000007866.1"/>
    <property type="gene ID" value="ENSCSEG00000005063.1"/>
</dbReference>
<dbReference type="GO" id="GO:0031012">
    <property type="term" value="C:extracellular matrix"/>
    <property type="evidence" value="ECO:0007669"/>
    <property type="project" value="TreeGrafter"/>
</dbReference>
<feature type="domain" description="PLAC" evidence="5">
    <location>
        <begin position="183"/>
        <end position="220"/>
    </location>
</feature>
<reference evidence="6" key="3">
    <citation type="submission" date="2025-09" db="UniProtKB">
        <authorList>
            <consortium name="Ensembl"/>
        </authorList>
    </citation>
    <scope>IDENTIFICATION</scope>
</reference>
<keyword evidence="4" id="KW-0677">Repeat</keyword>
<dbReference type="InterPro" id="IPR010909">
    <property type="entry name" value="PLAC"/>
</dbReference>
<protein>
    <recommendedName>
        <fullName evidence="5">PLAC domain-containing protein</fullName>
    </recommendedName>
</protein>
<keyword evidence="7" id="KW-1185">Reference proteome</keyword>
<keyword evidence="3" id="KW-0732">Signal</keyword>
<name>A0A3P8V432_CYNSE</name>
<dbReference type="Gene3D" id="2.20.100.10">
    <property type="entry name" value="Thrombospondin type-1 (TSP1) repeat"/>
    <property type="match status" value="3"/>
</dbReference>
<dbReference type="GO" id="GO:0005576">
    <property type="term" value="C:extracellular region"/>
    <property type="evidence" value="ECO:0007669"/>
    <property type="project" value="UniProtKB-SubCell"/>
</dbReference>
<reference evidence="6" key="2">
    <citation type="submission" date="2025-08" db="UniProtKB">
        <authorList>
            <consortium name="Ensembl"/>
        </authorList>
    </citation>
    <scope>IDENTIFICATION</scope>
</reference>
<accession>A0A3P8V432</accession>
<evidence type="ECO:0000256" key="1">
    <source>
        <dbReference type="ARBA" id="ARBA00004613"/>
    </source>
</evidence>
<dbReference type="STRING" id="244447.ENSCSEP00000007866"/>
<dbReference type="PANTHER" id="PTHR13723">
    <property type="entry name" value="ADAMTS A DISINTEGRIN AND METALLOPROTEASE WITH THROMBOSPONDIN MOTIFS PROTEASE"/>
    <property type="match status" value="1"/>
</dbReference>
<keyword evidence="2" id="KW-0964">Secreted</keyword>
<dbReference type="Proteomes" id="UP000265120">
    <property type="component" value="Chromosome 9"/>
</dbReference>
<evidence type="ECO:0000256" key="3">
    <source>
        <dbReference type="ARBA" id="ARBA00022729"/>
    </source>
</evidence>